<feature type="compositionally biased region" description="Polar residues" evidence="4">
    <location>
        <begin position="485"/>
        <end position="505"/>
    </location>
</feature>
<comment type="caution">
    <text evidence="2">Lacks conserved residue(s) required for the propagation of feature annotation.</text>
</comment>
<dbReference type="CDD" id="cd00041">
    <property type="entry name" value="CUB"/>
    <property type="match status" value="1"/>
</dbReference>
<keyword evidence="5" id="KW-0472">Membrane</keyword>
<proteinExistence type="predicted"/>
<dbReference type="InterPro" id="IPR035914">
    <property type="entry name" value="Sperma_CUB_dom_sf"/>
</dbReference>
<dbReference type="CDD" id="cd22823">
    <property type="entry name" value="Gal_Rha_Lectin"/>
    <property type="match status" value="1"/>
</dbReference>
<dbReference type="PANTHER" id="PTHR24255">
    <property type="entry name" value="COMPLEMENT COMPONENT 1, S SUBCOMPONENT-RELATED"/>
    <property type="match status" value="1"/>
</dbReference>
<evidence type="ECO:0000259" key="6">
    <source>
        <dbReference type="PROSITE" id="PS01180"/>
    </source>
</evidence>
<dbReference type="GO" id="GO:0004252">
    <property type="term" value="F:serine-type endopeptidase activity"/>
    <property type="evidence" value="ECO:0007669"/>
    <property type="project" value="TreeGrafter"/>
</dbReference>
<dbReference type="GO" id="GO:0003723">
    <property type="term" value="F:RNA binding"/>
    <property type="evidence" value="ECO:0007669"/>
    <property type="project" value="UniProtKB-KW"/>
</dbReference>
<dbReference type="PROSITE" id="PS50889">
    <property type="entry name" value="S4"/>
    <property type="match status" value="1"/>
</dbReference>
<dbReference type="EMBL" id="BPLQ01011075">
    <property type="protein sequence ID" value="GIY55273.1"/>
    <property type="molecule type" value="Genomic_DNA"/>
</dbReference>
<feature type="compositionally biased region" description="Low complexity" evidence="4">
    <location>
        <begin position="474"/>
        <end position="484"/>
    </location>
</feature>
<evidence type="ECO:0000256" key="4">
    <source>
        <dbReference type="SAM" id="MobiDB-lite"/>
    </source>
</evidence>
<keyword evidence="8" id="KW-1185">Reference proteome</keyword>
<keyword evidence="5" id="KW-1133">Transmembrane helix</keyword>
<organism evidence="7 8">
    <name type="scientific">Caerostris darwini</name>
    <dbReference type="NCBI Taxonomy" id="1538125"/>
    <lineage>
        <taxon>Eukaryota</taxon>
        <taxon>Metazoa</taxon>
        <taxon>Ecdysozoa</taxon>
        <taxon>Arthropoda</taxon>
        <taxon>Chelicerata</taxon>
        <taxon>Arachnida</taxon>
        <taxon>Araneae</taxon>
        <taxon>Araneomorphae</taxon>
        <taxon>Entelegynae</taxon>
        <taxon>Araneoidea</taxon>
        <taxon>Araneidae</taxon>
        <taxon>Caerostris</taxon>
    </lineage>
</organism>
<dbReference type="Gene3D" id="2.60.120.290">
    <property type="entry name" value="Spermadhesin, CUB domain"/>
    <property type="match status" value="1"/>
</dbReference>
<dbReference type="InterPro" id="IPR000859">
    <property type="entry name" value="CUB_dom"/>
</dbReference>
<keyword evidence="5" id="KW-0812">Transmembrane</keyword>
<evidence type="ECO:0000313" key="8">
    <source>
        <dbReference type="Proteomes" id="UP001054837"/>
    </source>
</evidence>
<keyword evidence="1 2" id="KW-1015">Disulfide bond</keyword>
<dbReference type="PROSITE" id="PS01180">
    <property type="entry name" value="CUB"/>
    <property type="match status" value="1"/>
</dbReference>
<protein>
    <submittedName>
        <fullName evidence="7">CUB domain-containing protein</fullName>
    </submittedName>
</protein>
<dbReference type="Pfam" id="PF00431">
    <property type="entry name" value="CUB"/>
    <property type="match status" value="1"/>
</dbReference>
<evidence type="ECO:0000256" key="1">
    <source>
        <dbReference type="ARBA" id="ARBA00023157"/>
    </source>
</evidence>
<sequence>MIQLIQYWLRLDLLLYAHFERTPILIHIVRQVAPSRILHPTSSKAMKLLSDLQMFLCPSRVGMGHFDSIRFSNRKERRFSLILLFLRNVVTGDEIWCLEYDLETKRQSTKWTYLERNLLMKVRTSKSETTMMITSFYSRGIIHREFHREDSSTTGVFYKGVMDWLWKRIQQVRPNLLDSGFVQETFCWNQDFRLDCNWNSVLAFHEAYFTNDEAQVNRSACSDMRDGREPCVEDIRASINKRCSGMSHCHYNFTEDHPERECRCKGVIYLRYSCIPESNINKFCNIKITGTSGYISSPGYPRFYPKVSNCTWSIESSVGQEMKLVVLDMDLRPGIQTRGKELCPDSLVILENNHRVLYTCGQADDKTRIPIQSTGGHLQVAFKSNEFLPSRGFLLYYKSVKEALSYRSNNTDDSDTLHEGDVVEVYLKKYKYIEEILIPAACVVGLVFGNVAIILLIQKIRKQRKSSSSHHNGRSSSVPPSGSSNTQVPQTLHVPTTVSTDTAIPSITRKEAPPIPPKPIIHPLPIVRQAPRVLMTDL</sequence>
<feature type="region of interest" description="Disordered" evidence="4">
    <location>
        <begin position="465"/>
        <end position="516"/>
    </location>
</feature>
<name>A0AAV4UC01_9ARAC</name>
<keyword evidence="3" id="KW-0694">RNA-binding</keyword>
<gene>
    <name evidence="7" type="primary">AVEN_181708_1</name>
    <name evidence="7" type="ORF">CDAR_578612</name>
</gene>
<dbReference type="Gene3D" id="3.30.420.10">
    <property type="entry name" value="Ribonuclease H-like superfamily/Ribonuclease H"/>
    <property type="match status" value="1"/>
</dbReference>
<feature type="transmembrane region" description="Helical" evidence="5">
    <location>
        <begin position="436"/>
        <end position="457"/>
    </location>
</feature>
<dbReference type="AlphaFoldDB" id="A0AAV4UC01"/>
<dbReference type="SUPFAM" id="SSF49854">
    <property type="entry name" value="Spermadhesin, CUB domain"/>
    <property type="match status" value="1"/>
</dbReference>
<feature type="disulfide bond" evidence="2">
    <location>
        <begin position="343"/>
        <end position="360"/>
    </location>
</feature>
<comment type="caution">
    <text evidence="7">The sequence shown here is derived from an EMBL/GenBank/DDBJ whole genome shotgun (WGS) entry which is preliminary data.</text>
</comment>
<dbReference type="GO" id="GO:0005615">
    <property type="term" value="C:extracellular space"/>
    <property type="evidence" value="ECO:0007669"/>
    <property type="project" value="TreeGrafter"/>
</dbReference>
<feature type="domain" description="CUB" evidence="6">
    <location>
        <begin position="284"/>
        <end position="400"/>
    </location>
</feature>
<evidence type="ECO:0000313" key="7">
    <source>
        <dbReference type="EMBL" id="GIY55273.1"/>
    </source>
</evidence>
<evidence type="ECO:0000256" key="3">
    <source>
        <dbReference type="PROSITE-ProRule" id="PRU00182"/>
    </source>
</evidence>
<dbReference type="PANTHER" id="PTHR24255:SF31">
    <property type="entry name" value="CUBILIN-LIKE PROTEIN"/>
    <property type="match status" value="1"/>
</dbReference>
<dbReference type="InterPro" id="IPR036397">
    <property type="entry name" value="RNaseH_sf"/>
</dbReference>
<evidence type="ECO:0000256" key="5">
    <source>
        <dbReference type="SAM" id="Phobius"/>
    </source>
</evidence>
<evidence type="ECO:0000256" key="2">
    <source>
        <dbReference type="PROSITE-ProRule" id="PRU00059"/>
    </source>
</evidence>
<dbReference type="SMART" id="SM00042">
    <property type="entry name" value="CUB"/>
    <property type="match status" value="1"/>
</dbReference>
<dbReference type="Proteomes" id="UP001054837">
    <property type="component" value="Unassembled WGS sequence"/>
</dbReference>
<reference evidence="7 8" key="1">
    <citation type="submission" date="2021-06" db="EMBL/GenBank/DDBJ databases">
        <title>Caerostris darwini draft genome.</title>
        <authorList>
            <person name="Kono N."/>
            <person name="Arakawa K."/>
        </authorList>
    </citation>
    <scope>NUCLEOTIDE SEQUENCE [LARGE SCALE GENOMIC DNA]</scope>
</reference>
<accession>A0AAV4UC01</accession>